<feature type="signal peptide" evidence="2">
    <location>
        <begin position="1"/>
        <end position="21"/>
    </location>
</feature>
<evidence type="ECO:0000256" key="1">
    <source>
        <dbReference type="ARBA" id="ARBA00022729"/>
    </source>
</evidence>
<accession>A0A1Y3QUZ6</accession>
<dbReference type="SUPFAM" id="SSF89392">
    <property type="entry name" value="Prokaryotic lipoproteins and lipoprotein localization factors"/>
    <property type="match status" value="1"/>
</dbReference>
<dbReference type="InterPro" id="IPR004564">
    <property type="entry name" value="OM_lipoprot_carrier_LolA-like"/>
</dbReference>
<organism evidence="3 4">
    <name type="scientific">Alistipes onderdonkii</name>
    <dbReference type="NCBI Taxonomy" id="328813"/>
    <lineage>
        <taxon>Bacteria</taxon>
        <taxon>Pseudomonadati</taxon>
        <taxon>Bacteroidota</taxon>
        <taxon>Bacteroidia</taxon>
        <taxon>Bacteroidales</taxon>
        <taxon>Rikenellaceae</taxon>
        <taxon>Alistipes</taxon>
    </lineage>
</organism>
<dbReference type="EMBL" id="NFHB01000006">
    <property type="protein sequence ID" value="OUN02935.1"/>
    <property type="molecule type" value="Genomic_DNA"/>
</dbReference>
<dbReference type="Proteomes" id="UP000195772">
    <property type="component" value="Unassembled WGS sequence"/>
</dbReference>
<protein>
    <recommendedName>
        <fullName evidence="5">Outer membrane lipoprotein carrier protein LolA</fullName>
    </recommendedName>
</protein>
<sequence length="205" mass="23265">MKIASLLFIPALLLSGLTARAGLPASFKERLAEASRENRTIQCDFTQRKQVRRMKNEIELKGRFYYDNSLAMALDYTVPEGDKVIIRNDRIILKTAGQVTQTATSANPMLQQVALMIRASMTGDLSQFGQGWQIGYTEKEGVGEVKMVPESKRARKYIDSITLCFDLKDMTLDRMELCETEGGHSVYEFRNKRFNLPVDPARFNP</sequence>
<comment type="caution">
    <text evidence="3">The sequence shown here is derived from an EMBL/GenBank/DDBJ whole genome shotgun (WGS) entry which is preliminary data.</text>
</comment>
<dbReference type="eggNOG" id="COG2834">
    <property type="taxonomic scope" value="Bacteria"/>
</dbReference>
<dbReference type="OrthoDB" id="1027451at2"/>
<gene>
    <name evidence="3" type="ORF">B5G41_10450</name>
</gene>
<evidence type="ECO:0000256" key="2">
    <source>
        <dbReference type="SAM" id="SignalP"/>
    </source>
</evidence>
<proteinExistence type="predicted"/>
<feature type="chain" id="PRO_5012147139" description="Outer membrane lipoprotein carrier protein LolA" evidence="2">
    <location>
        <begin position="22"/>
        <end position="205"/>
    </location>
</feature>
<keyword evidence="1 2" id="KW-0732">Signal</keyword>
<dbReference type="Pfam" id="PF03548">
    <property type="entry name" value="LolA"/>
    <property type="match status" value="1"/>
</dbReference>
<dbReference type="CDD" id="cd16325">
    <property type="entry name" value="LolA"/>
    <property type="match status" value="1"/>
</dbReference>
<dbReference type="RefSeq" id="WP_087402795.1">
    <property type="nucleotide sequence ID" value="NZ_JADCKD010000001.1"/>
</dbReference>
<evidence type="ECO:0000313" key="3">
    <source>
        <dbReference type="EMBL" id="OUN02935.1"/>
    </source>
</evidence>
<dbReference type="InterPro" id="IPR029046">
    <property type="entry name" value="LolA/LolB/LppX"/>
</dbReference>
<dbReference type="AlphaFoldDB" id="A0A1Y3QUZ6"/>
<evidence type="ECO:0008006" key="5">
    <source>
        <dbReference type="Google" id="ProtNLM"/>
    </source>
</evidence>
<evidence type="ECO:0000313" key="4">
    <source>
        <dbReference type="Proteomes" id="UP000195772"/>
    </source>
</evidence>
<dbReference type="Gene3D" id="2.50.20.10">
    <property type="entry name" value="Lipoprotein localisation LolA/LolB/LppX"/>
    <property type="match status" value="1"/>
</dbReference>
<name>A0A1Y3QUZ6_9BACT</name>
<reference evidence="4" key="1">
    <citation type="submission" date="2017-04" db="EMBL/GenBank/DDBJ databases">
        <title>Function of individual gut microbiota members based on whole genome sequencing of pure cultures obtained from chicken caecum.</title>
        <authorList>
            <person name="Medvecky M."/>
            <person name="Cejkova D."/>
            <person name="Polansky O."/>
            <person name="Karasova D."/>
            <person name="Kubasova T."/>
            <person name="Cizek A."/>
            <person name="Rychlik I."/>
        </authorList>
    </citation>
    <scope>NUCLEOTIDE SEQUENCE [LARGE SCALE GENOMIC DNA]</scope>
    <source>
        <strain evidence="4">An90</strain>
    </source>
</reference>